<dbReference type="InterPro" id="IPR029058">
    <property type="entry name" value="AB_hydrolase_fold"/>
</dbReference>
<keyword evidence="5" id="KW-0378">Hydrolase</keyword>
<evidence type="ECO:0000256" key="7">
    <source>
        <dbReference type="ARBA" id="ARBA00023326"/>
    </source>
</evidence>
<dbReference type="EMBL" id="LLZH01000037">
    <property type="protein sequence ID" value="KUL40056.1"/>
    <property type="molecule type" value="Genomic_DNA"/>
</dbReference>
<feature type="chain" id="PRO_5039485091" evidence="8">
    <location>
        <begin position="22"/>
        <end position="319"/>
    </location>
</feature>
<dbReference type="GO" id="GO:0005576">
    <property type="term" value="C:extracellular region"/>
    <property type="evidence" value="ECO:0007669"/>
    <property type="project" value="UniProtKB-SubCell"/>
</dbReference>
<keyword evidence="2" id="KW-0964">Secreted</keyword>
<protein>
    <submittedName>
        <fullName evidence="9">Ferulic acid esterase</fullName>
    </submittedName>
</protein>
<keyword evidence="4 8" id="KW-0732">Signal</keyword>
<keyword evidence="3" id="KW-0858">Xylan degradation</keyword>
<dbReference type="OrthoDB" id="9767239at2"/>
<keyword evidence="7" id="KW-0624">Polysaccharide degradation</keyword>
<dbReference type="Gene3D" id="3.40.50.1820">
    <property type="entry name" value="alpha/beta hydrolase"/>
    <property type="match status" value="1"/>
</dbReference>
<gene>
    <name evidence="9" type="ORF">ADL15_08415</name>
</gene>
<evidence type="ECO:0000256" key="1">
    <source>
        <dbReference type="ARBA" id="ARBA00004613"/>
    </source>
</evidence>
<dbReference type="Proteomes" id="UP000053244">
    <property type="component" value="Unassembled WGS sequence"/>
</dbReference>
<dbReference type="SUPFAM" id="SSF53474">
    <property type="entry name" value="alpha/beta-Hydrolases"/>
    <property type="match status" value="2"/>
</dbReference>
<evidence type="ECO:0000256" key="4">
    <source>
        <dbReference type="ARBA" id="ARBA00022729"/>
    </source>
</evidence>
<dbReference type="GO" id="GO:0030600">
    <property type="term" value="F:feruloyl esterase activity"/>
    <property type="evidence" value="ECO:0007669"/>
    <property type="project" value="InterPro"/>
</dbReference>
<evidence type="ECO:0000256" key="6">
    <source>
        <dbReference type="ARBA" id="ARBA00023277"/>
    </source>
</evidence>
<sequence>MVVRKLLAVAGLILAAVPGQAAWAATPSPGKVIDRPVPTTGCGKRPPVPAGVATTRTVVSGGVSRTYLLHLPAGYRPGRATPVVLSSHGRTRTSEYQRELTGMDGLNAIVAYPQGTIGTDGAPSFQGAPYSSGADDVLFTSDLLNQLQRGLCVDPARIYVSGKSNGGGFAGLLSCRLAGRIAASAQVSGAFYPQGGVCEPSRPTPIIEFHGAADTTIPYGGNATKGLPPIADWLAGWAARNRCLDGPVTSTPVAGVTRSVWQRCAAAVEHYRIGDLGHTWPSTMPNPDSATPTVIDATPLIWKFFRDHRLANCGAGFTH</sequence>
<evidence type="ECO:0000256" key="3">
    <source>
        <dbReference type="ARBA" id="ARBA00022651"/>
    </source>
</evidence>
<comment type="caution">
    <text evidence="9">The sequence shown here is derived from an EMBL/GenBank/DDBJ whole genome shotgun (WGS) entry which is preliminary data.</text>
</comment>
<evidence type="ECO:0000256" key="2">
    <source>
        <dbReference type="ARBA" id="ARBA00022525"/>
    </source>
</evidence>
<keyword evidence="6" id="KW-0119">Carbohydrate metabolism</keyword>
<dbReference type="InterPro" id="IPR043595">
    <property type="entry name" value="FaeB/C/D"/>
</dbReference>
<evidence type="ECO:0000256" key="5">
    <source>
        <dbReference type="ARBA" id="ARBA00022801"/>
    </source>
</evidence>
<dbReference type="GO" id="GO:0045493">
    <property type="term" value="P:xylan catabolic process"/>
    <property type="evidence" value="ECO:0007669"/>
    <property type="project" value="UniProtKB-KW"/>
</dbReference>
<organism evidence="9 10">
    <name type="scientific">Actinoplanes awajinensis subsp. mycoplanecinus</name>
    <dbReference type="NCBI Taxonomy" id="135947"/>
    <lineage>
        <taxon>Bacteria</taxon>
        <taxon>Bacillati</taxon>
        <taxon>Actinomycetota</taxon>
        <taxon>Actinomycetes</taxon>
        <taxon>Micromonosporales</taxon>
        <taxon>Micromonosporaceae</taxon>
        <taxon>Actinoplanes</taxon>
    </lineage>
</organism>
<dbReference type="RefSeq" id="WP_067686652.1">
    <property type="nucleotide sequence ID" value="NZ_LLZH01000037.1"/>
</dbReference>
<accession>A0A0X3V9T8</accession>
<reference evidence="9 10" key="1">
    <citation type="submission" date="2015-10" db="EMBL/GenBank/DDBJ databases">
        <authorList>
            <person name="Gilbert D.G."/>
        </authorList>
    </citation>
    <scope>NUCLEOTIDE SEQUENCE [LARGE SCALE GENOMIC DNA]</scope>
    <source>
        <strain evidence="9 10">NRRL B-16712</strain>
    </source>
</reference>
<dbReference type="AlphaFoldDB" id="A0A0X3V9T8"/>
<keyword evidence="10" id="KW-1185">Reference proteome</keyword>
<proteinExistence type="predicted"/>
<evidence type="ECO:0000256" key="8">
    <source>
        <dbReference type="SAM" id="SignalP"/>
    </source>
</evidence>
<comment type="subcellular location">
    <subcellularLocation>
        <location evidence="1">Secreted</location>
    </subcellularLocation>
</comment>
<dbReference type="PANTHER" id="PTHR38050">
    <property type="match status" value="1"/>
</dbReference>
<dbReference type="PANTHER" id="PTHR38050:SF2">
    <property type="entry name" value="FERULOYL ESTERASE C-RELATED"/>
    <property type="match status" value="1"/>
</dbReference>
<feature type="signal peptide" evidence="8">
    <location>
        <begin position="1"/>
        <end position="21"/>
    </location>
</feature>
<evidence type="ECO:0000313" key="10">
    <source>
        <dbReference type="Proteomes" id="UP000053244"/>
    </source>
</evidence>
<name>A0A0X3V9T8_9ACTN</name>
<evidence type="ECO:0000313" key="9">
    <source>
        <dbReference type="EMBL" id="KUL40056.1"/>
    </source>
</evidence>